<feature type="domain" description="Calcineurin-like phosphoesterase" evidence="1">
    <location>
        <begin position="4"/>
        <end position="88"/>
    </location>
</feature>
<dbReference type="PANTHER" id="PTHR42850">
    <property type="entry name" value="METALLOPHOSPHOESTERASE"/>
    <property type="match status" value="1"/>
</dbReference>
<dbReference type="PRINTS" id="PR00114">
    <property type="entry name" value="STPHPHTASE"/>
</dbReference>
<evidence type="ECO:0000313" key="3">
    <source>
        <dbReference type="Proteomes" id="UP000662703"/>
    </source>
</evidence>
<dbReference type="RefSeq" id="WP_194865140.1">
    <property type="nucleotide sequence ID" value="NZ_ARXX01000028.1"/>
</dbReference>
<gene>
    <name evidence="2" type="ORF">Y5W_02026</name>
</gene>
<dbReference type="EMBL" id="ARXX01000028">
    <property type="protein sequence ID" value="MBF5056732.1"/>
    <property type="molecule type" value="Genomic_DNA"/>
</dbReference>
<comment type="caution">
    <text evidence="2">The sequence shown here is derived from an EMBL/GenBank/DDBJ whole genome shotgun (WGS) entry which is preliminary data.</text>
</comment>
<reference evidence="2 3" key="1">
    <citation type="submission" date="2012-09" db="EMBL/GenBank/DDBJ databases">
        <title>Genome Sequence of alkane-degrading Bacterium Alcanivorax sp. 521-1.</title>
        <authorList>
            <person name="Lai Q."/>
            <person name="Shao Z."/>
        </authorList>
    </citation>
    <scope>NUCLEOTIDE SEQUENCE [LARGE SCALE GENOMIC DNA]</scope>
    <source>
        <strain evidence="2 3">521-1</strain>
    </source>
</reference>
<dbReference type="Gene3D" id="3.60.21.10">
    <property type="match status" value="1"/>
</dbReference>
<dbReference type="InterPro" id="IPR006186">
    <property type="entry name" value="Ser/Thr-sp_prot-phosphatase"/>
</dbReference>
<dbReference type="SUPFAM" id="SSF56300">
    <property type="entry name" value="Metallo-dependent phosphatases"/>
    <property type="match status" value="1"/>
</dbReference>
<dbReference type="PANTHER" id="PTHR42850:SF7">
    <property type="entry name" value="BIS(5'-NUCLEOSYL)-TETRAPHOSPHATASE PRPE [ASYMMETRICAL]"/>
    <property type="match status" value="1"/>
</dbReference>
<organism evidence="2 3">
    <name type="scientific">Alloalcanivorax profundimaris</name>
    <dbReference type="NCBI Taxonomy" id="2735259"/>
    <lineage>
        <taxon>Bacteria</taxon>
        <taxon>Pseudomonadati</taxon>
        <taxon>Pseudomonadota</taxon>
        <taxon>Gammaproteobacteria</taxon>
        <taxon>Oceanospirillales</taxon>
        <taxon>Alcanivoracaceae</taxon>
        <taxon>Alloalcanivorax</taxon>
    </lineage>
</organism>
<dbReference type="Proteomes" id="UP000662703">
    <property type="component" value="Unassembled WGS sequence"/>
</dbReference>
<dbReference type="InterPro" id="IPR050126">
    <property type="entry name" value="Ap4A_hydrolase"/>
</dbReference>
<evidence type="ECO:0000259" key="1">
    <source>
        <dbReference type="Pfam" id="PF00149"/>
    </source>
</evidence>
<accession>A0ABS0ARG1</accession>
<keyword evidence="3" id="KW-1185">Reference proteome</keyword>
<evidence type="ECO:0000313" key="2">
    <source>
        <dbReference type="EMBL" id="MBF5056732.1"/>
    </source>
</evidence>
<name>A0ABS0ARG1_9GAMM</name>
<dbReference type="InterPro" id="IPR004843">
    <property type="entry name" value="Calcineurin-like_PHP"/>
</dbReference>
<dbReference type="Pfam" id="PF00149">
    <property type="entry name" value="Metallophos"/>
    <property type="match status" value="1"/>
</dbReference>
<protein>
    <submittedName>
        <fullName evidence="2">Metallophosphoesterase</fullName>
    </submittedName>
</protein>
<sequence>MYDIIGDIHGHAGPLKRLLDRLGYRETNGVWRHSHRKALFLGDYIDRGPEQVEVVRVVRAMVDAGAALAIMGNHEFNAVAWTTPHPSHPGEHLRPHTAKNRHQHHAFLEQVGEGSPLHQEVIDWCRTLPLYLDLPELRAVHACWHPVHITTLSRELDDRQRVPADAWVRAATEGNALFDAVETTLKGQEIELPDGAGFHDKDGHHRRHVRTRWWQSTPATYRSVALIPDSARATIPDQPLPDDLLPGYEGDKPVFVGHYWLSGTPAPLTGHVACLDYSIAARHGGRLAAYRWDGRHPLDAGAFEWVAHD</sequence>
<dbReference type="InterPro" id="IPR029052">
    <property type="entry name" value="Metallo-depent_PP-like"/>
</dbReference>
<proteinExistence type="predicted"/>